<reference evidence="2 3" key="1">
    <citation type="submission" date="2020-08" db="EMBL/GenBank/DDBJ databases">
        <title>Genomic Encyclopedia of Type Strains, Phase IV (KMG-IV): sequencing the most valuable type-strain genomes for metagenomic binning, comparative biology and taxonomic classification.</title>
        <authorList>
            <person name="Goeker M."/>
        </authorList>
    </citation>
    <scope>NUCLEOTIDE SEQUENCE [LARGE SCALE GENOMIC DNA]</scope>
    <source>
        <strain evidence="2 3">DSM 29007</strain>
    </source>
</reference>
<evidence type="ECO:0000313" key="2">
    <source>
        <dbReference type="EMBL" id="MBB6072149.1"/>
    </source>
</evidence>
<evidence type="ECO:0000313" key="3">
    <source>
        <dbReference type="Proteomes" id="UP000582837"/>
    </source>
</evidence>
<keyword evidence="1" id="KW-0472">Membrane</keyword>
<dbReference type="AlphaFoldDB" id="A0A841H2R7"/>
<evidence type="ECO:0000256" key="1">
    <source>
        <dbReference type="SAM" id="Phobius"/>
    </source>
</evidence>
<sequence>MNDTRTLDPWALFVDERPSAPAPLVRVAEAPAVPEARIQLSATARNGVTNRAAEYTLDEHGITRRMHRDGGDRVTTIGWDDVISYRDSESTDHASLLIVGRGGARMRLHEADPSEETYQFIRGFVEYAEHRSPLQTGAGYRPGLVEIGVALIVIRILMEFLPEMVQGVGTVIALLIAFLYHSYTVLTDDDRAMEDRRSDALDARVRESTRRLLGIQSE</sequence>
<keyword evidence="3" id="KW-1185">Reference proteome</keyword>
<keyword evidence="1" id="KW-1133">Transmembrane helix</keyword>
<keyword evidence="1" id="KW-0812">Transmembrane</keyword>
<organism evidence="2 3">
    <name type="scientific">Longimicrobium terrae</name>
    <dbReference type="NCBI Taxonomy" id="1639882"/>
    <lineage>
        <taxon>Bacteria</taxon>
        <taxon>Pseudomonadati</taxon>
        <taxon>Gemmatimonadota</taxon>
        <taxon>Longimicrobiia</taxon>
        <taxon>Longimicrobiales</taxon>
        <taxon>Longimicrobiaceae</taxon>
        <taxon>Longimicrobium</taxon>
    </lineage>
</organism>
<dbReference type="RefSeq" id="WP_170034711.1">
    <property type="nucleotide sequence ID" value="NZ_JABDTL010000001.1"/>
</dbReference>
<accession>A0A841H2R7</accession>
<protein>
    <submittedName>
        <fullName evidence="2">Uncharacterized protein</fullName>
    </submittedName>
</protein>
<name>A0A841H2R7_9BACT</name>
<comment type="caution">
    <text evidence="2">The sequence shown here is derived from an EMBL/GenBank/DDBJ whole genome shotgun (WGS) entry which is preliminary data.</text>
</comment>
<proteinExistence type="predicted"/>
<gene>
    <name evidence="2" type="ORF">HNQ61_003810</name>
</gene>
<dbReference type="Proteomes" id="UP000582837">
    <property type="component" value="Unassembled WGS sequence"/>
</dbReference>
<feature type="transmembrane region" description="Helical" evidence="1">
    <location>
        <begin position="164"/>
        <end position="186"/>
    </location>
</feature>
<dbReference type="EMBL" id="JACHIA010000012">
    <property type="protein sequence ID" value="MBB6072149.1"/>
    <property type="molecule type" value="Genomic_DNA"/>
</dbReference>